<accession>A0A0G0YI95</accession>
<dbReference type="Gene3D" id="1.10.490.70">
    <property type="entry name" value="Histidine kinase N-terminal domain"/>
    <property type="match status" value="1"/>
</dbReference>
<dbReference type="EMBL" id="LCBL01000002">
    <property type="protein sequence ID" value="KKS09256.1"/>
    <property type="molecule type" value="Genomic_DNA"/>
</dbReference>
<dbReference type="Proteomes" id="UP000033869">
    <property type="component" value="Unassembled WGS sequence"/>
</dbReference>
<proteinExistence type="predicted"/>
<protein>
    <recommendedName>
        <fullName evidence="3">RsbT co-antagonist protein RsbRD N-terminal domain-containing protein</fullName>
    </recommendedName>
</protein>
<evidence type="ECO:0008006" key="3">
    <source>
        <dbReference type="Google" id="ProtNLM"/>
    </source>
</evidence>
<dbReference type="AlphaFoldDB" id="A0A0G0YI95"/>
<evidence type="ECO:0000313" key="1">
    <source>
        <dbReference type="EMBL" id="KKS09256.1"/>
    </source>
</evidence>
<evidence type="ECO:0000313" key="2">
    <source>
        <dbReference type="Proteomes" id="UP000033869"/>
    </source>
</evidence>
<organism evidence="1 2">
    <name type="scientific">candidate division CPR2 bacterium GW2011_GWC1_41_48</name>
    <dbReference type="NCBI Taxonomy" id="1618344"/>
    <lineage>
        <taxon>Bacteria</taxon>
        <taxon>Bacteria division CPR2</taxon>
    </lineage>
</organism>
<name>A0A0G0YI95_UNCC2</name>
<comment type="caution">
    <text evidence="1">The sequence shown here is derived from an EMBL/GenBank/DDBJ whole genome shotgun (WGS) entry which is preliminary data.</text>
</comment>
<reference evidence="1 2" key="1">
    <citation type="journal article" date="2015" name="Nature">
        <title>rRNA introns, odd ribosomes, and small enigmatic genomes across a large radiation of phyla.</title>
        <authorList>
            <person name="Brown C.T."/>
            <person name="Hug L.A."/>
            <person name="Thomas B.C."/>
            <person name="Sharon I."/>
            <person name="Castelle C.J."/>
            <person name="Singh A."/>
            <person name="Wilkins M.J."/>
            <person name="Williams K.H."/>
            <person name="Banfield J.F."/>
        </authorList>
    </citation>
    <scope>NUCLEOTIDE SEQUENCE [LARGE SCALE GENOMIC DNA]</scope>
</reference>
<gene>
    <name evidence="1" type="ORF">UU65_C0002G0034</name>
</gene>
<sequence length="156" mass="18382">MYNNLKTLASKLEETKEDFFLYWKDSVKESKLNYPDIEEDITEYGSRIFEATLVNLRTEARLHEQRIVEIGTEIGFKRAPEGKNLETVLDVFVLFRDRLWRHLRVLAKNVELTADEVFEIEKRVDLYIDHVLLSIAFAFISTKEQAVIDLIEKTIK</sequence>